<dbReference type="Pfam" id="PF05036">
    <property type="entry name" value="SPOR"/>
    <property type="match status" value="1"/>
</dbReference>
<dbReference type="SUPFAM" id="SSF110997">
    <property type="entry name" value="Sporulation related repeat"/>
    <property type="match status" value="1"/>
</dbReference>
<keyword evidence="3" id="KW-1185">Reference proteome</keyword>
<protein>
    <recommendedName>
        <fullName evidence="1">SPOR domain-containing protein</fullName>
    </recommendedName>
</protein>
<gene>
    <name evidence="2" type="ORF">DSM101010T_14230</name>
</gene>
<dbReference type="InterPro" id="IPR007730">
    <property type="entry name" value="SPOR-like_dom"/>
</dbReference>
<feature type="domain" description="SPOR" evidence="1">
    <location>
        <begin position="1"/>
        <end position="74"/>
    </location>
</feature>
<evidence type="ECO:0000313" key="3">
    <source>
        <dbReference type="Proteomes" id="UP000503840"/>
    </source>
</evidence>
<reference evidence="2 3" key="1">
    <citation type="submission" date="2020-05" db="EMBL/GenBank/DDBJ databases">
        <title>Draft genome sequence of Desulfovibrio sp. strain HN2T.</title>
        <authorList>
            <person name="Ueno A."/>
            <person name="Tamazawa S."/>
            <person name="Tamamura S."/>
            <person name="Murakami T."/>
            <person name="Kiyama T."/>
            <person name="Inomata H."/>
            <person name="Amano Y."/>
            <person name="Miyakawa K."/>
            <person name="Tamaki H."/>
            <person name="Naganuma T."/>
            <person name="Kaneko K."/>
        </authorList>
    </citation>
    <scope>NUCLEOTIDE SEQUENCE [LARGE SCALE GENOMIC DNA]</scope>
    <source>
        <strain evidence="2 3">HN2</strain>
    </source>
</reference>
<dbReference type="PROSITE" id="PS51724">
    <property type="entry name" value="SPOR"/>
    <property type="match status" value="1"/>
</dbReference>
<dbReference type="Gene3D" id="3.30.70.1070">
    <property type="entry name" value="Sporulation related repeat"/>
    <property type="match status" value="1"/>
</dbReference>
<accession>A0A7J0BHL9</accession>
<dbReference type="EMBL" id="BLVO01000013">
    <property type="protein sequence ID" value="GFM33058.1"/>
    <property type="molecule type" value="Genomic_DNA"/>
</dbReference>
<dbReference type="GO" id="GO:0042834">
    <property type="term" value="F:peptidoglycan binding"/>
    <property type="evidence" value="ECO:0007669"/>
    <property type="project" value="InterPro"/>
</dbReference>
<dbReference type="InterPro" id="IPR036680">
    <property type="entry name" value="SPOR-like_sf"/>
</dbReference>
<comment type="caution">
    <text evidence="2">The sequence shown here is derived from an EMBL/GenBank/DDBJ whole genome shotgun (WGS) entry which is preliminary data.</text>
</comment>
<organism evidence="2 3">
    <name type="scientific">Desulfovibrio subterraneus</name>
    <dbReference type="NCBI Taxonomy" id="2718620"/>
    <lineage>
        <taxon>Bacteria</taxon>
        <taxon>Pseudomonadati</taxon>
        <taxon>Thermodesulfobacteriota</taxon>
        <taxon>Desulfovibrionia</taxon>
        <taxon>Desulfovibrionales</taxon>
        <taxon>Desulfovibrionaceae</taxon>
        <taxon>Desulfovibrio</taxon>
    </lineage>
</organism>
<evidence type="ECO:0000259" key="1">
    <source>
        <dbReference type="PROSITE" id="PS51724"/>
    </source>
</evidence>
<dbReference type="Proteomes" id="UP000503840">
    <property type="component" value="Unassembled WGS sequence"/>
</dbReference>
<evidence type="ECO:0000313" key="2">
    <source>
        <dbReference type="EMBL" id="GFM33058.1"/>
    </source>
</evidence>
<dbReference type="AlphaFoldDB" id="A0A7J0BHL9"/>
<sequence>MAHAGSYRTREAAFTERNRLAKAGFSAEVIVLYDTRRTPWYSLIAGAGASRRTALTICSRYTTLHGTQCTVRSFPAPKYRARAEQARR</sequence>
<name>A0A7J0BHL9_9BACT</name>
<proteinExistence type="predicted"/>